<name>A0ABX1MCU5_9CYAN</name>
<keyword evidence="1" id="KW-0472">Membrane</keyword>
<keyword evidence="1" id="KW-1133">Transmembrane helix</keyword>
<keyword evidence="1" id="KW-0812">Transmembrane</keyword>
<keyword evidence="3" id="KW-1185">Reference proteome</keyword>
<gene>
    <name evidence="2" type="ORF">DP115_28255</name>
</gene>
<protein>
    <submittedName>
        <fullName evidence="2">Uncharacterized protein</fullName>
    </submittedName>
</protein>
<dbReference type="EMBL" id="QMEC01000156">
    <property type="protein sequence ID" value="NMF66425.1"/>
    <property type="molecule type" value="Genomic_DNA"/>
</dbReference>
<proteinExistence type="predicted"/>
<dbReference type="Proteomes" id="UP000762253">
    <property type="component" value="Unassembled WGS sequence"/>
</dbReference>
<comment type="caution">
    <text evidence="2">The sequence shown here is derived from an EMBL/GenBank/DDBJ whole genome shotgun (WGS) entry which is preliminary data.</text>
</comment>
<accession>A0ABX1MCU5</accession>
<evidence type="ECO:0000256" key="1">
    <source>
        <dbReference type="SAM" id="Phobius"/>
    </source>
</evidence>
<reference evidence="2 3" key="1">
    <citation type="submission" date="2018-06" db="EMBL/GenBank/DDBJ databases">
        <title>Comparative genomics of Brasilonema spp. strains.</title>
        <authorList>
            <person name="Alvarenga D.O."/>
            <person name="Fiore M.F."/>
            <person name="Varani A.M."/>
        </authorList>
    </citation>
    <scope>NUCLEOTIDE SEQUENCE [LARGE SCALE GENOMIC DNA]</scope>
    <source>
        <strain evidence="2 3">UFV-OR1</strain>
    </source>
</reference>
<organism evidence="2 3">
    <name type="scientific">Brasilonema octagenarum UFV-OR1</name>
    <dbReference type="NCBI Taxonomy" id="417115"/>
    <lineage>
        <taxon>Bacteria</taxon>
        <taxon>Bacillati</taxon>
        <taxon>Cyanobacteriota</taxon>
        <taxon>Cyanophyceae</taxon>
        <taxon>Nostocales</taxon>
        <taxon>Scytonemataceae</taxon>
        <taxon>Brasilonema</taxon>
        <taxon>Octagenarum group</taxon>
    </lineage>
</organism>
<dbReference type="InterPro" id="IPR037257">
    <property type="entry name" value="T2SS_E_N_sf"/>
</dbReference>
<feature type="transmembrane region" description="Helical" evidence="1">
    <location>
        <begin position="600"/>
        <end position="621"/>
    </location>
</feature>
<sequence>MSEIFCIKPLGEVLQLADLISIAQIEFALQEQIQNKNMRLGEILALQGWIKQETADFFAQKWSDLLNQKPKQPLGEYLKKAGLLDEYQVKTILCEQKQMGLRFGELAVQKGWLKPTTINFFLEHIAPVAQRSEKILQQAEHSVEVRNGRVRSLGEFKIRLGKFAPSENERSYPSEEDPKLAPSGVRATSRRDWLNFGQNAKFQIEDFTQPSPVSIDDSLIQVETFLEQDKSSVVDHTLHTRPFSRSIIKLFNLDQKASHPDILLEEVLSWTSGQPFLTQKLCQLLADSETFVPFGEEGFTVEHLVQTRLIDHWETQVASEHLKAIRYGLLQNKKCNFFSMLKLYQQILLQENISVEDSFVQTELLNLGLVVEQGNKLKVSNRIYQSIFPLSWVNQEIIRLDINRSRIKFFKLDEKASRPYILLEEVLLWTSGQLFLTQKLCQLLANSQSFIPVNQEAVRVEQLVQTRLIDNWEIQAASEHLEGIRNGILKNQQCQPLSLLQLYQQILQHKEVVVNNNPAQRELLNLGLVVKQEKTLKVSNRIYQSVFSLNWVNQELDKQSPPLSQIMKSIQSQLPPPTLRLRNIKKTISNPRKALPKETWILLVTVSLMLIGFSVVGFSAVKSSEVQILFQQGNK</sequence>
<dbReference type="SUPFAM" id="SSF160246">
    <property type="entry name" value="EspE N-terminal domain-like"/>
    <property type="match status" value="1"/>
</dbReference>
<evidence type="ECO:0000313" key="2">
    <source>
        <dbReference type="EMBL" id="NMF66425.1"/>
    </source>
</evidence>
<evidence type="ECO:0000313" key="3">
    <source>
        <dbReference type="Proteomes" id="UP000762253"/>
    </source>
</evidence>
<dbReference type="RefSeq" id="WP_169267991.1">
    <property type="nucleotide sequence ID" value="NZ_QMEC01000156.1"/>
</dbReference>